<accession>A0ABW5MVC5</accession>
<reference evidence="15" key="1">
    <citation type="journal article" date="2019" name="Int. J. Syst. Evol. Microbiol.">
        <title>The Global Catalogue of Microorganisms (GCM) 10K type strain sequencing project: providing services to taxonomists for standard genome sequencing and annotation.</title>
        <authorList>
            <consortium name="The Broad Institute Genomics Platform"/>
            <consortium name="The Broad Institute Genome Sequencing Center for Infectious Disease"/>
            <person name="Wu L."/>
            <person name="Ma J."/>
        </authorList>
    </citation>
    <scope>NUCLEOTIDE SEQUENCE [LARGE SCALE GENOMIC DNA]</scope>
    <source>
        <strain evidence="15">KCTC 52368</strain>
    </source>
</reference>
<name>A0ABW5MVC5_9FLAO</name>
<gene>
    <name evidence="14" type="ORF">ACFSQJ_07030</name>
</gene>
<dbReference type="InterPro" id="IPR042097">
    <property type="entry name" value="Aminopeptidase_N-like_N_sf"/>
</dbReference>
<dbReference type="InterPro" id="IPR014782">
    <property type="entry name" value="Peptidase_M1_dom"/>
</dbReference>
<evidence type="ECO:0000256" key="8">
    <source>
        <dbReference type="ARBA" id="ARBA00022723"/>
    </source>
</evidence>
<feature type="domain" description="Aminopeptidase N-like N-terminal" evidence="13">
    <location>
        <begin position="3"/>
        <end position="164"/>
    </location>
</feature>
<keyword evidence="10" id="KW-0862">Zinc</keyword>
<comment type="similarity">
    <text evidence="3">Belongs to the peptidase M1 family.</text>
</comment>
<evidence type="ECO:0000256" key="1">
    <source>
        <dbReference type="ARBA" id="ARBA00000098"/>
    </source>
</evidence>
<dbReference type="PRINTS" id="PR00756">
    <property type="entry name" value="ALADIPTASE"/>
</dbReference>
<dbReference type="GO" id="GO:0004177">
    <property type="term" value="F:aminopeptidase activity"/>
    <property type="evidence" value="ECO:0007669"/>
    <property type="project" value="UniProtKB-KW"/>
</dbReference>
<keyword evidence="15" id="KW-1185">Reference proteome</keyword>
<keyword evidence="7" id="KW-0645">Protease</keyword>
<proteinExistence type="inferred from homology"/>
<dbReference type="InterPro" id="IPR045357">
    <property type="entry name" value="Aminopeptidase_N-like_N"/>
</dbReference>
<comment type="catalytic activity">
    <reaction evidence="1">
        <text>Release of an N-terminal amino acid, Xaa-|-Yaa- from a peptide, amide or arylamide. Xaa is preferably Ala, but may be most amino acids including Pro (slow action). When a terminal hydrophobic residue is followed by a prolyl residue, the two may be released as an intact Xaa-Pro dipeptide.</text>
        <dbReference type="EC" id="3.4.11.2"/>
    </reaction>
</comment>
<protein>
    <recommendedName>
        <fullName evidence="5">Aminopeptidase N</fullName>
        <ecNumber evidence="4">3.4.11.2</ecNumber>
    </recommendedName>
</protein>
<comment type="cofactor">
    <cofactor evidence="2">
        <name>Zn(2+)</name>
        <dbReference type="ChEBI" id="CHEBI:29105"/>
    </cofactor>
</comment>
<keyword evidence="9 14" id="KW-0378">Hydrolase</keyword>
<keyword evidence="8" id="KW-0479">Metal-binding</keyword>
<dbReference type="EC" id="3.4.11.2" evidence="4"/>
<feature type="domain" description="Peptidase M1 membrane alanine aminopeptidase" evidence="12">
    <location>
        <begin position="203"/>
        <end position="403"/>
    </location>
</feature>
<dbReference type="Gene3D" id="2.60.40.1730">
    <property type="entry name" value="tricorn interacting facor f3 domain"/>
    <property type="match status" value="1"/>
</dbReference>
<dbReference type="Gene3D" id="1.10.390.10">
    <property type="entry name" value="Neutral Protease Domain 2"/>
    <property type="match status" value="1"/>
</dbReference>
<dbReference type="InterPro" id="IPR027268">
    <property type="entry name" value="Peptidase_M4/M1_CTD_sf"/>
</dbReference>
<dbReference type="PANTHER" id="PTHR11533">
    <property type="entry name" value="PROTEASE M1 ZINC METALLOPROTEASE"/>
    <property type="match status" value="1"/>
</dbReference>
<evidence type="ECO:0000256" key="7">
    <source>
        <dbReference type="ARBA" id="ARBA00022670"/>
    </source>
</evidence>
<evidence type="ECO:0000256" key="10">
    <source>
        <dbReference type="ARBA" id="ARBA00022833"/>
    </source>
</evidence>
<evidence type="ECO:0000256" key="5">
    <source>
        <dbReference type="ARBA" id="ARBA00015611"/>
    </source>
</evidence>
<dbReference type="SUPFAM" id="SSF63737">
    <property type="entry name" value="Leukotriene A4 hydrolase N-terminal domain"/>
    <property type="match status" value="1"/>
</dbReference>
<dbReference type="Pfam" id="PF17900">
    <property type="entry name" value="Peptidase_M1_N"/>
    <property type="match status" value="1"/>
</dbReference>
<dbReference type="CDD" id="cd09603">
    <property type="entry name" value="M1_APN_like"/>
    <property type="match status" value="1"/>
</dbReference>
<evidence type="ECO:0000313" key="15">
    <source>
        <dbReference type="Proteomes" id="UP001597526"/>
    </source>
</evidence>
<dbReference type="RefSeq" id="WP_377766259.1">
    <property type="nucleotide sequence ID" value="NZ_JBHULB010000008.1"/>
</dbReference>
<evidence type="ECO:0000256" key="9">
    <source>
        <dbReference type="ARBA" id="ARBA00022801"/>
    </source>
</evidence>
<dbReference type="InterPro" id="IPR001930">
    <property type="entry name" value="Peptidase_M1"/>
</dbReference>
<evidence type="ECO:0000256" key="6">
    <source>
        <dbReference type="ARBA" id="ARBA00022438"/>
    </source>
</evidence>
<dbReference type="EMBL" id="JBHULB010000008">
    <property type="protein sequence ID" value="MFD2586678.1"/>
    <property type="molecule type" value="Genomic_DNA"/>
</dbReference>
<dbReference type="InterPro" id="IPR050344">
    <property type="entry name" value="Peptidase_M1_aminopeptidases"/>
</dbReference>
<evidence type="ECO:0000313" key="14">
    <source>
        <dbReference type="EMBL" id="MFD2586678.1"/>
    </source>
</evidence>
<keyword evidence="6 14" id="KW-0031">Aminopeptidase</keyword>
<evidence type="ECO:0000256" key="4">
    <source>
        <dbReference type="ARBA" id="ARBA00012564"/>
    </source>
</evidence>
<comment type="caution">
    <text evidence="14">The sequence shown here is derived from an EMBL/GenBank/DDBJ whole genome shotgun (WGS) entry which is preliminary data.</text>
</comment>
<organism evidence="14 15">
    <name type="scientific">Croceitalea marina</name>
    <dbReference type="NCBI Taxonomy" id="1775166"/>
    <lineage>
        <taxon>Bacteria</taxon>
        <taxon>Pseudomonadati</taxon>
        <taxon>Bacteroidota</taxon>
        <taxon>Flavobacteriia</taxon>
        <taxon>Flavobacteriales</taxon>
        <taxon>Flavobacteriaceae</taxon>
        <taxon>Croceitalea</taxon>
    </lineage>
</organism>
<dbReference type="Pfam" id="PF01433">
    <property type="entry name" value="Peptidase_M1"/>
    <property type="match status" value="1"/>
</dbReference>
<keyword evidence="11" id="KW-0482">Metalloprotease</keyword>
<evidence type="ECO:0000259" key="12">
    <source>
        <dbReference type="Pfam" id="PF01433"/>
    </source>
</evidence>
<sequence length="668" mass="77550">MEITPLFDSKEVWGSGTYYFELKSETDSIFIDAINMEFLHVSLNRRQIDFKNSGKQLSFKAPEKIGNHELFIRYLAKPKQTVYYIGLNDGVEGNEQLWTQGQGKYTSHWLPSFDDMSEKVELDLTLNTAEGFTVIANGKLTKKNTAEGIIDWHFDMQDPMSSYLAAFAIGKFDKKELKSSSGVPIELYYEPKDSLRVESTYRYTKEIFDFLEDEIGLAYPWQNYKQVPVKDFLYAGMENTSATVFSNSYMIDSTAFIDKNYVNVNAHELAHQWFGNLVTEESSKHHWLHEGFATYYAYLAEQHLFGEDHFYWKLYETAKTLHNLSESGGGEALNNPNANSLTFYEKGAWALVMLKEKIGKNTFQKGIISYLNKHQFKNVTISDFLVEMELAANTDLSDFKSKWLENEVFPWEEVKEKLKRESESIALVFEMENEFQRIKSDDLDYESYWNRTESTNFKAHFIRQYHRVLPNAIIKRAFLSDDIKIRQALASSLYGISGVKQSTTEIADLFETLLDDKSYITIENALLKLWATFPEERTLYFSKTQNIAGLPNKNVRLLWLTLALLTPEYNQGQQQVYYNELNGYTFADNHFEVRQLAFQYLSQIQAMSDETLINLIKASDHHVWQFKKSSRNLLKELSESIELKERLLSISNSLSTEEQSTLNKLLKE</sequence>
<evidence type="ECO:0000259" key="13">
    <source>
        <dbReference type="Pfam" id="PF17900"/>
    </source>
</evidence>
<dbReference type="SUPFAM" id="SSF55486">
    <property type="entry name" value="Metalloproteases ('zincins'), catalytic domain"/>
    <property type="match status" value="1"/>
</dbReference>
<evidence type="ECO:0000256" key="3">
    <source>
        <dbReference type="ARBA" id="ARBA00010136"/>
    </source>
</evidence>
<evidence type="ECO:0000256" key="11">
    <source>
        <dbReference type="ARBA" id="ARBA00023049"/>
    </source>
</evidence>
<dbReference type="Proteomes" id="UP001597526">
    <property type="component" value="Unassembled WGS sequence"/>
</dbReference>
<evidence type="ECO:0000256" key="2">
    <source>
        <dbReference type="ARBA" id="ARBA00001947"/>
    </source>
</evidence>
<dbReference type="PANTHER" id="PTHR11533:SF174">
    <property type="entry name" value="PUROMYCIN-SENSITIVE AMINOPEPTIDASE-RELATED"/>
    <property type="match status" value="1"/>
</dbReference>